<evidence type="ECO:0000256" key="3">
    <source>
        <dbReference type="ARBA" id="ARBA00022839"/>
    </source>
</evidence>
<dbReference type="InterPro" id="IPR050535">
    <property type="entry name" value="DNA_Repair-Maintenance_Comp"/>
</dbReference>
<evidence type="ECO:0000313" key="6">
    <source>
        <dbReference type="Proteomes" id="UP000051298"/>
    </source>
</evidence>
<evidence type="ECO:0000256" key="2">
    <source>
        <dbReference type="ARBA" id="ARBA00022801"/>
    </source>
</evidence>
<dbReference type="EMBL" id="CYRX01000024">
    <property type="protein sequence ID" value="CUH60077.1"/>
    <property type="molecule type" value="Genomic_DNA"/>
</dbReference>
<dbReference type="eggNOG" id="COG0420">
    <property type="taxonomic scope" value="Bacteria"/>
</dbReference>
<keyword evidence="3" id="KW-0269">Exonuclease</keyword>
<accession>A0A0P1EY54</accession>
<sequence>MRFLHTADLHLAKPFGRFDEDTRAALRHARLTALRAIGQAARDHKADVIVIAGDTFDAETPPAKTINRALRTIADVPEVTWVLMPGNHDSLAAVELWERIARDAPDNLRLALAPEVIEIGEDVAILPCPPTVRAPGMDLTAWTAQYETPGRIRIGLAHGGVVDFGSEAATPAIIPPNRAETAGLDYLALGDWHGQMQLTPRTWYAGTPEPDSFKGHPPAGALLVDIPAPGAEPVVTPIHLGTFQWHDLNLQCLEGVDPLDQLAQTLPQKDRDTALVKLTLSGRLGLSDHAALLSACEGLREDFHHFEVHADTLGIAQSVTDLDLIAEAGALRTAADNLMAATDLTGRSVEDAQVAQIALTHLFHLAQEDREA</sequence>
<organism evidence="5 6">
    <name type="scientific">Thalassobacter stenotrophicus</name>
    <dbReference type="NCBI Taxonomy" id="266809"/>
    <lineage>
        <taxon>Bacteria</taxon>
        <taxon>Pseudomonadati</taxon>
        <taxon>Pseudomonadota</taxon>
        <taxon>Alphaproteobacteria</taxon>
        <taxon>Rhodobacterales</taxon>
        <taxon>Roseobacteraceae</taxon>
        <taxon>Thalassobacter</taxon>
    </lineage>
</organism>
<dbReference type="PANTHER" id="PTHR30337:SF0">
    <property type="entry name" value="NUCLEASE SBCCD SUBUNIT D"/>
    <property type="match status" value="1"/>
</dbReference>
<dbReference type="Proteomes" id="UP000051298">
    <property type="component" value="Unassembled WGS sequence"/>
</dbReference>
<dbReference type="SUPFAM" id="SSF56300">
    <property type="entry name" value="Metallo-dependent phosphatases"/>
    <property type="match status" value="1"/>
</dbReference>
<proteinExistence type="predicted"/>
<dbReference type="Gene3D" id="3.60.21.10">
    <property type="match status" value="1"/>
</dbReference>
<dbReference type="GO" id="GO:0004527">
    <property type="term" value="F:exonuclease activity"/>
    <property type="evidence" value="ECO:0007669"/>
    <property type="project" value="UniProtKB-KW"/>
</dbReference>
<evidence type="ECO:0000256" key="1">
    <source>
        <dbReference type="ARBA" id="ARBA00022722"/>
    </source>
</evidence>
<name>A0A0P1EY54_9RHOB</name>
<dbReference type="PIRSF" id="PIRSF033093">
    <property type="entry name" value="UCP_ML1119"/>
    <property type="match status" value="1"/>
</dbReference>
<dbReference type="InterPro" id="IPR029052">
    <property type="entry name" value="Metallo-depent_PP-like"/>
</dbReference>
<evidence type="ECO:0000313" key="5">
    <source>
        <dbReference type="EMBL" id="CUH60077.1"/>
    </source>
</evidence>
<dbReference type="STRING" id="266809.PM03_14585"/>
<dbReference type="RefSeq" id="WP_058123135.1">
    <property type="nucleotide sequence ID" value="NZ_CYRX01000024.1"/>
</dbReference>
<protein>
    <submittedName>
        <fullName evidence="5">Putative metallophosphoesterase YhaO</fullName>
    </submittedName>
</protein>
<dbReference type="InterPro" id="IPR004843">
    <property type="entry name" value="Calcineurin-like_PHP"/>
</dbReference>
<keyword evidence="2" id="KW-0378">Hydrolase</keyword>
<dbReference type="CDD" id="cd00840">
    <property type="entry name" value="MPP_Mre11_N"/>
    <property type="match status" value="1"/>
</dbReference>
<dbReference type="InterPro" id="IPR041796">
    <property type="entry name" value="Mre11_N"/>
</dbReference>
<dbReference type="Pfam" id="PF00149">
    <property type="entry name" value="Metallophos"/>
    <property type="match status" value="1"/>
</dbReference>
<reference evidence="5 6" key="1">
    <citation type="submission" date="2015-09" db="EMBL/GenBank/DDBJ databases">
        <authorList>
            <consortium name="Swine Surveillance"/>
        </authorList>
    </citation>
    <scope>NUCLEOTIDE SEQUENCE [LARGE SCALE GENOMIC DNA]</scope>
    <source>
        <strain evidence="5 6">CECT 5294</strain>
    </source>
</reference>
<dbReference type="PANTHER" id="PTHR30337">
    <property type="entry name" value="COMPONENT OF ATP-DEPENDENT DSDNA EXONUCLEASE"/>
    <property type="match status" value="1"/>
</dbReference>
<dbReference type="AlphaFoldDB" id="A0A0P1EY54"/>
<dbReference type="InterPro" id="IPR014577">
    <property type="entry name" value="UCP033093_metalloPase"/>
</dbReference>
<keyword evidence="1" id="KW-0540">Nuclease</keyword>
<evidence type="ECO:0000259" key="4">
    <source>
        <dbReference type="Pfam" id="PF00149"/>
    </source>
</evidence>
<gene>
    <name evidence="5" type="primary">yhaO</name>
    <name evidence="5" type="ORF">THS5294_01366</name>
</gene>
<feature type="domain" description="Calcineurin-like phosphoesterase" evidence="4">
    <location>
        <begin position="1"/>
        <end position="103"/>
    </location>
</feature>